<protein>
    <submittedName>
        <fullName evidence="1">Uncharacterized protein</fullName>
    </submittedName>
</protein>
<dbReference type="PATRIC" id="fig|1423806.3.peg.2087"/>
<accession>A0A0R2DWR8</accession>
<sequence>MVSLSSIYTAFKMLLKQRFNSMKKQKIILKKKNKFKKIAKSYEKNQSHKFMTGKISSNRW</sequence>
<name>A0A0R2DWR8_9LACO</name>
<reference evidence="1 2" key="1">
    <citation type="journal article" date="2015" name="Genome Announc.">
        <title>Expanding the biotechnology potential of lactobacilli through comparative genomics of 213 strains and associated genera.</title>
        <authorList>
            <person name="Sun Z."/>
            <person name="Harris H.M."/>
            <person name="McCann A."/>
            <person name="Guo C."/>
            <person name="Argimon S."/>
            <person name="Zhang W."/>
            <person name="Yang X."/>
            <person name="Jeffery I.B."/>
            <person name="Cooney J.C."/>
            <person name="Kagawa T.F."/>
            <person name="Liu W."/>
            <person name="Song Y."/>
            <person name="Salvetti E."/>
            <person name="Wrobel A."/>
            <person name="Rasinkangas P."/>
            <person name="Parkhill J."/>
            <person name="Rea M.C."/>
            <person name="O'Sullivan O."/>
            <person name="Ritari J."/>
            <person name="Douillard F.P."/>
            <person name="Paul Ross R."/>
            <person name="Yang R."/>
            <person name="Briner A.E."/>
            <person name="Felis G.E."/>
            <person name="de Vos W.M."/>
            <person name="Barrangou R."/>
            <person name="Klaenhammer T.R."/>
            <person name="Caufield P.W."/>
            <person name="Cui Y."/>
            <person name="Zhang H."/>
            <person name="O'Toole P.W."/>
        </authorList>
    </citation>
    <scope>NUCLEOTIDE SEQUENCE [LARGE SCALE GENOMIC DNA]</scope>
    <source>
        <strain evidence="1 2">DSM 21376</strain>
    </source>
</reference>
<dbReference type="Proteomes" id="UP000050961">
    <property type="component" value="Unassembled WGS sequence"/>
</dbReference>
<keyword evidence="2" id="KW-1185">Reference proteome</keyword>
<organism evidence="1 2">
    <name type="scientific">Liquorilactobacillus sucicola DSM 21376 = JCM 15457</name>
    <dbReference type="NCBI Taxonomy" id="1423806"/>
    <lineage>
        <taxon>Bacteria</taxon>
        <taxon>Bacillati</taxon>
        <taxon>Bacillota</taxon>
        <taxon>Bacilli</taxon>
        <taxon>Lactobacillales</taxon>
        <taxon>Lactobacillaceae</taxon>
        <taxon>Liquorilactobacillus</taxon>
    </lineage>
</organism>
<gene>
    <name evidence="1" type="ORF">FD15_GL002051</name>
</gene>
<proteinExistence type="predicted"/>
<dbReference type="AlphaFoldDB" id="A0A0R2DWR8"/>
<evidence type="ECO:0000313" key="1">
    <source>
        <dbReference type="EMBL" id="KRN05495.1"/>
    </source>
</evidence>
<evidence type="ECO:0000313" key="2">
    <source>
        <dbReference type="Proteomes" id="UP000050961"/>
    </source>
</evidence>
<comment type="caution">
    <text evidence="1">The sequence shown here is derived from an EMBL/GenBank/DDBJ whole genome shotgun (WGS) entry which is preliminary data.</text>
</comment>
<dbReference type="EMBL" id="AYZF01000017">
    <property type="protein sequence ID" value="KRN05495.1"/>
    <property type="molecule type" value="Genomic_DNA"/>
</dbReference>